<feature type="domain" description="T-SNARE coiled-coil homology" evidence="3">
    <location>
        <begin position="166"/>
        <end position="228"/>
    </location>
</feature>
<evidence type="ECO:0000259" key="3">
    <source>
        <dbReference type="PROSITE" id="PS50192"/>
    </source>
</evidence>
<protein>
    <submittedName>
        <fullName evidence="7">Syntaxin</fullName>
    </submittedName>
</protein>
<dbReference type="AlphaFoldDB" id="A0A3L6LE63"/>
<evidence type="ECO:0000256" key="1">
    <source>
        <dbReference type="ARBA" id="ARBA00009063"/>
    </source>
</evidence>
<dbReference type="CDD" id="cd15840">
    <property type="entry name" value="SNARE_Qa"/>
    <property type="match status" value="1"/>
</dbReference>
<feature type="transmembrane region" description="Helical" evidence="2">
    <location>
        <begin position="240"/>
        <end position="258"/>
    </location>
</feature>
<evidence type="ECO:0000313" key="8">
    <source>
        <dbReference type="Proteomes" id="UP000266743"/>
    </source>
</evidence>
<gene>
    <name evidence="6" type="ORF">DPX39_030055000</name>
    <name evidence="5" type="ORF">DPX39_030060000</name>
    <name evidence="4" type="ORF">DPX39_030065000</name>
    <name evidence="7" type="ORF">DPX39_030070000</name>
</gene>
<dbReference type="EMBL" id="QSBY01000003">
    <property type="protein sequence ID" value="RHW73867.1"/>
    <property type="molecule type" value="Genomic_DNA"/>
</dbReference>
<dbReference type="PANTHER" id="PTHR19957">
    <property type="entry name" value="SYNTAXIN"/>
    <property type="match status" value="1"/>
</dbReference>
<dbReference type="SUPFAM" id="SSF47661">
    <property type="entry name" value="t-snare proteins"/>
    <property type="match status" value="1"/>
</dbReference>
<proteinExistence type="inferred from homology"/>
<organism evidence="7">
    <name type="scientific">Trypanosoma brucei equiperdum</name>
    <dbReference type="NCBI Taxonomy" id="630700"/>
    <lineage>
        <taxon>Eukaryota</taxon>
        <taxon>Discoba</taxon>
        <taxon>Euglenozoa</taxon>
        <taxon>Kinetoplastea</taxon>
        <taxon>Metakinetoplastina</taxon>
        <taxon>Trypanosomatida</taxon>
        <taxon>Trypanosomatidae</taxon>
        <taxon>Trypanosoma</taxon>
    </lineage>
</organism>
<dbReference type="GO" id="GO:0005484">
    <property type="term" value="F:SNAP receptor activity"/>
    <property type="evidence" value="ECO:0007669"/>
    <property type="project" value="TreeGrafter"/>
</dbReference>
<evidence type="ECO:0000256" key="2">
    <source>
        <dbReference type="SAM" id="Phobius"/>
    </source>
</evidence>
<dbReference type="GO" id="GO:0000149">
    <property type="term" value="F:SNARE binding"/>
    <property type="evidence" value="ECO:0007669"/>
    <property type="project" value="TreeGrafter"/>
</dbReference>
<reference evidence="7 8" key="1">
    <citation type="submission" date="2018-09" db="EMBL/GenBank/DDBJ databases">
        <title>whole genome sequence of T. equiperdum IVM-t1 strain.</title>
        <authorList>
            <person name="Suganuma K."/>
        </authorList>
    </citation>
    <scope>NUCLEOTIDE SEQUENCE [LARGE SCALE GENOMIC DNA]</scope>
    <source>
        <strain evidence="7 8">IVM-t1</strain>
    </source>
</reference>
<dbReference type="Gene3D" id="1.20.58.70">
    <property type="match status" value="1"/>
</dbReference>
<dbReference type="EMBL" id="QSBY01000003">
    <property type="protein sequence ID" value="RHW73659.1"/>
    <property type="molecule type" value="Genomic_DNA"/>
</dbReference>
<dbReference type="Proteomes" id="UP000266743">
    <property type="component" value="Chromosome 3"/>
</dbReference>
<keyword evidence="2" id="KW-1133">Transmembrane helix</keyword>
<dbReference type="GO" id="GO:0006886">
    <property type="term" value="P:intracellular protein transport"/>
    <property type="evidence" value="ECO:0007669"/>
    <property type="project" value="TreeGrafter"/>
</dbReference>
<accession>A0A3L6LE63</accession>
<evidence type="ECO:0000313" key="5">
    <source>
        <dbReference type="EMBL" id="RHW73659.1"/>
    </source>
</evidence>
<dbReference type="InterPro" id="IPR000727">
    <property type="entry name" value="T_SNARE_dom"/>
</dbReference>
<dbReference type="GO" id="GO:0048278">
    <property type="term" value="P:vesicle docking"/>
    <property type="evidence" value="ECO:0007669"/>
    <property type="project" value="TreeGrafter"/>
</dbReference>
<dbReference type="InterPro" id="IPR010989">
    <property type="entry name" value="SNARE"/>
</dbReference>
<dbReference type="GO" id="GO:0012505">
    <property type="term" value="C:endomembrane system"/>
    <property type="evidence" value="ECO:0007669"/>
    <property type="project" value="TreeGrafter"/>
</dbReference>
<keyword evidence="2" id="KW-0812">Transmembrane</keyword>
<comment type="similarity">
    <text evidence="1">Belongs to the syntaxin family.</text>
</comment>
<dbReference type="InterPro" id="IPR045242">
    <property type="entry name" value="Syntaxin"/>
</dbReference>
<sequence length="260" mass="29265">MDDPSWQRNCDMLTHALQSLERSTSQIKRSTNKLVTLRDIAQERDKVKKVTSAANAKDVHAVHDALAFLEKYMRLHPTQLRGQGVKLSTEAQVVLENYKKSCDVFYKKCISLEESLRKNSATTRVRIGTGDGSDVDDFDDEGESLLPRGATAGSAQRQAFEDDLHNEIMAERVRETSEIAESVRDINELFNHINSLVAEQGVGLEIIEENVTRSSAATRNAVGHLQHARESQQRSGRDKMFIFLIVVLMIMLLLVAYHKV</sequence>
<evidence type="ECO:0000313" key="7">
    <source>
        <dbReference type="EMBL" id="RHW73921.1"/>
    </source>
</evidence>
<dbReference type="Pfam" id="PF05739">
    <property type="entry name" value="SNARE"/>
    <property type="match status" value="1"/>
</dbReference>
<comment type="caution">
    <text evidence="7">The sequence shown here is derived from an EMBL/GenBank/DDBJ whole genome shotgun (WGS) entry which is preliminary data.</text>
</comment>
<evidence type="ECO:0000313" key="6">
    <source>
        <dbReference type="EMBL" id="RHW73867.1"/>
    </source>
</evidence>
<dbReference type="Pfam" id="PF14523">
    <property type="entry name" value="Syntaxin_2"/>
    <property type="match status" value="1"/>
</dbReference>
<dbReference type="SMART" id="SM00397">
    <property type="entry name" value="t_SNARE"/>
    <property type="match status" value="1"/>
</dbReference>
<dbReference type="PANTHER" id="PTHR19957:SF38">
    <property type="entry name" value="LD27581P"/>
    <property type="match status" value="1"/>
</dbReference>
<dbReference type="PROSITE" id="PS50192">
    <property type="entry name" value="T_SNARE"/>
    <property type="match status" value="1"/>
</dbReference>
<evidence type="ECO:0000313" key="4">
    <source>
        <dbReference type="EMBL" id="RHW73605.1"/>
    </source>
</evidence>
<name>A0A3L6LE63_9TRYP</name>
<dbReference type="InterPro" id="IPR006011">
    <property type="entry name" value="Syntaxin_N"/>
</dbReference>
<keyword evidence="2" id="KW-0472">Membrane</keyword>
<dbReference type="GO" id="GO:0006906">
    <property type="term" value="P:vesicle fusion"/>
    <property type="evidence" value="ECO:0007669"/>
    <property type="project" value="TreeGrafter"/>
</dbReference>
<dbReference type="GO" id="GO:0031201">
    <property type="term" value="C:SNARE complex"/>
    <property type="evidence" value="ECO:0007669"/>
    <property type="project" value="TreeGrafter"/>
</dbReference>
<dbReference type="EMBL" id="QSBY01000003">
    <property type="protein sequence ID" value="RHW73605.1"/>
    <property type="molecule type" value="Genomic_DNA"/>
</dbReference>
<dbReference type="EMBL" id="QSBY01000003">
    <property type="protein sequence ID" value="RHW73921.1"/>
    <property type="molecule type" value="Genomic_DNA"/>
</dbReference>